<dbReference type="SUPFAM" id="SSF47336">
    <property type="entry name" value="ACP-like"/>
    <property type="match status" value="1"/>
</dbReference>
<protein>
    <submittedName>
        <fullName evidence="2">Acyl carrier protein</fullName>
    </submittedName>
</protein>
<evidence type="ECO:0000313" key="2">
    <source>
        <dbReference type="EMBL" id="MFB9328173.1"/>
    </source>
</evidence>
<dbReference type="Proteomes" id="UP001589747">
    <property type="component" value="Unassembled WGS sequence"/>
</dbReference>
<dbReference type="EMBL" id="JBHMDO010000033">
    <property type="protein sequence ID" value="MFB9328173.1"/>
    <property type="molecule type" value="Genomic_DNA"/>
</dbReference>
<dbReference type="PROSITE" id="PS50075">
    <property type="entry name" value="CARRIER"/>
    <property type="match status" value="1"/>
</dbReference>
<name>A0ABV5KVD0_9BACL</name>
<dbReference type="InterPro" id="IPR009081">
    <property type="entry name" value="PP-bd_ACP"/>
</dbReference>
<keyword evidence="3" id="KW-1185">Reference proteome</keyword>
<gene>
    <name evidence="2" type="ORF">ACFFSY_19770</name>
</gene>
<proteinExistence type="predicted"/>
<reference evidence="2 3" key="1">
    <citation type="submission" date="2024-09" db="EMBL/GenBank/DDBJ databases">
        <authorList>
            <person name="Sun Q."/>
            <person name="Mori K."/>
        </authorList>
    </citation>
    <scope>NUCLEOTIDE SEQUENCE [LARGE SCALE GENOMIC DNA]</scope>
    <source>
        <strain evidence="2 3">TISTR 2452</strain>
    </source>
</reference>
<evidence type="ECO:0000313" key="3">
    <source>
        <dbReference type="Proteomes" id="UP001589747"/>
    </source>
</evidence>
<feature type="domain" description="Carrier" evidence="1">
    <location>
        <begin position="3"/>
        <end position="85"/>
    </location>
</feature>
<dbReference type="Pfam" id="PF00550">
    <property type="entry name" value="PP-binding"/>
    <property type="match status" value="1"/>
</dbReference>
<organism evidence="2 3">
    <name type="scientific">Paenibacillus aurantiacus</name>
    <dbReference type="NCBI Taxonomy" id="1936118"/>
    <lineage>
        <taxon>Bacteria</taxon>
        <taxon>Bacillati</taxon>
        <taxon>Bacillota</taxon>
        <taxon>Bacilli</taxon>
        <taxon>Bacillales</taxon>
        <taxon>Paenibacillaceae</taxon>
        <taxon>Paenibacillus</taxon>
    </lineage>
</organism>
<evidence type="ECO:0000259" key="1">
    <source>
        <dbReference type="PROSITE" id="PS50075"/>
    </source>
</evidence>
<comment type="caution">
    <text evidence="2">The sequence shown here is derived from an EMBL/GenBank/DDBJ whole genome shotgun (WGS) entry which is preliminary data.</text>
</comment>
<dbReference type="RefSeq" id="WP_377497221.1">
    <property type="nucleotide sequence ID" value="NZ_JBHMDO010000033.1"/>
</dbReference>
<dbReference type="InterPro" id="IPR036736">
    <property type="entry name" value="ACP-like_sf"/>
</dbReference>
<dbReference type="Gene3D" id="1.10.1200.10">
    <property type="entry name" value="ACP-like"/>
    <property type="match status" value="1"/>
</dbReference>
<sequence>MNETMLDTIETIKRVLAEVRRNPELAAAMTPDTDIINDIGLDSLQMITFILSLEDAFSLEIDFEEFDFDHLASIRRLGDYIAARMAVEHV</sequence>
<accession>A0ABV5KVD0</accession>